<sequence length="86" mass="9487">MRAESCSIARAPGRTRQQESERAADNCVPPRAVIAGPGHRGVRSGGAVRLADRPAGRSGRMPPLGPRACCCSRDNKRRRLRRRRNR</sequence>
<dbReference type="Proteomes" id="UP000821845">
    <property type="component" value="Chromosome 3"/>
</dbReference>
<evidence type="ECO:0000313" key="2">
    <source>
        <dbReference type="Proteomes" id="UP000821845"/>
    </source>
</evidence>
<organism evidence="1 2">
    <name type="scientific">Hyalomma asiaticum</name>
    <name type="common">Tick</name>
    <dbReference type="NCBI Taxonomy" id="266040"/>
    <lineage>
        <taxon>Eukaryota</taxon>
        <taxon>Metazoa</taxon>
        <taxon>Ecdysozoa</taxon>
        <taxon>Arthropoda</taxon>
        <taxon>Chelicerata</taxon>
        <taxon>Arachnida</taxon>
        <taxon>Acari</taxon>
        <taxon>Parasitiformes</taxon>
        <taxon>Ixodida</taxon>
        <taxon>Ixodoidea</taxon>
        <taxon>Ixodidae</taxon>
        <taxon>Hyalomminae</taxon>
        <taxon>Hyalomma</taxon>
    </lineage>
</organism>
<evidence type="ECO:0000313" key="1">
    <source>
        <dbReference type="EMBL" id="KAH6936937.1"/>
    </source>
</evidence>
<keyword evidence="2" id="KW-1185">Reference proteome</keyword>
<dbReference type="EMBL" id="CM023483">
    <property type="protein sequence ID" value="KAH6936937.1"/>
    <property type="molecule type" value="Genomic_DNA"/>
</dbReference>
<comment type="caution">
    <text evidence="1">The sequence shown here is derived from an EMBL/GenBank/DDBJ whole genome shotgun (WGS) entry which is preliminary data.</text>
</comment>
<accession>A0ACB7SUX2</accession>
<proteinExistence type="predicted"/>
<protein>
    <submittedName>
        <fullName evidence="1">Uncharacterized protein</fullName>
    </submittedName>
</protein>
<name>A0ACB7SUX2_HYAAI</name>
<reference evidence="1" key="1">
    <citation type="submission" date="2020-05" db="EMBL/GenBank/DDBJ databases">
        <title>Large-scale comparative analyses of tick genomes elucidate their genetic diversity and vector capacities.</title>
        <authorList>
            <person name="Jia N."/>
            <person name="Wang J."/>
            <person name="Shi W."/>
            <person name="Du L."/>
            <person name="Sun Y."/>
            <person name="Zhan W."/>
            <person name="Jiang J."/>
            <person name="Wang Q."/>
            <person name="Zhang B."/>
            <person name="Ji P."/>
            <person name="Sakyi L.B."/>
            <person name="Cui X."/>
            <person name="Yuan T."/>
            <person name="Jiang B."/>
            <person name="Yang W."/>
            <person name="Lam T.T.-Y."/>
            <person name="Chang Q."/>
            <person name="Ding S."/>
            <person name="Wang X."/>
            <person name="Zhu J."/>
            <person name="Ruan X."/>
            <person name="Zhao L."/>
            <person name="Wei J."/>
            <person name="Que T."/>
            <person name="Du C."/>
            <person name="Cheng J."/>
            <person name="Dai P."/>
            <person name="Han X."/>
            <person name="Huang E."/>
            <person name="Gao Y."/>
            <person name="Liu J."/>
            <person name="Shao H."/>
            <person name="Ye R."/>
            <person name="Li L."/>
            <person name="Wei W."/>
            <person name="Wang X."/>
            <person name="Wang C."/>
            <person name="Yang T."/>
            <person name="Huo Q."/>
            <person name="Li W."/>
            <person name="Guo W."/>
            <person name="Chen H."/>
            <person name="Zhou L."/>
            <person name="Ni X."/>
            <person name="Tian J."/>
            <person name="Zhou Y."/>
            <person name="Sheng Y."/>
            <person name="Liu T."/>
            <person name="Pan Y."/>
            <person name="Xia L."/>
            <person name="Li J."/>
            <person name="Zhao F."/>
            <person name="Cao W."/>
        </authorList>
    </citation>
    <scope>NUCLEOTIDE SEQUENCE</scope>
    <source>
        <strain evidence="1">Hyas-2018</strain>
    </source>
</reference>
<gene>
    <name evidence="1" type="ORF">HPB50_024203</name>
</gene>